<dbReference type="GO" id="GO:0031966">
    <property type="term" value="C:mitochondrial membrane"/>
    <property type="evidence" value="ECO:0007669"/>
    <property type="project" value="UniProtKB-SubCell"/>
</dbReference>
<keyword evidence="9" id="KW-0520">NAD</keyword>
<dbReference type="InterPro" id="IPR038430">
    <property type="entry name" value="NDAH_ubi_oxred_su3_sf"/>
</dbReference>
<keyword evidence="6 9" id="KW-1133">Transmembrane helix</keyword>
<keyword evidence="9" id="KW-0830">Ubiquinone</keyword>
<evidence type="ECO:0000313" key="10">
    <source>
        <dbReference type="EMBL" id="UBS94010.1"/>
    </source>
</evidence>
<keyword evidence="7 9" id="KW-0472">Membrane</keyword>
<feature type="transmembrane region" description="Helical" evidence="9">
    <location>
        <begin position="56"/>
        <end position="76"/>
    </location>
</feature>
<name>A0A8K1HZS2_9HEMI</name>
<reference evidence="10" key="1">
    <citation type="journal article" date="2021" name="Mitochondrial DNA Part B Resour">
        <title>The complete mitochondrial genome and phylogenetic analysis of the Hawaiian planthoppers Iolania perkinsi and Oliarus cf filicicola (Hemiptera: Cixiidae).</title>
        <authorList>
            <person name="Chong R.A."/>
            <person name="Steck M."/>
            <person name="Porter M.L."/>
        </authorList>
    </citation>
    <scope>NUCLEOTIDE SEQUENCE</scope>
    <source>
        <tissue evidence="10">Whole organism</tissue>
    </source>
</reference>
<evidence type="ECO:0000256" key="2">
    <source>
        <dbReference type="ARBA" id="ARBA00008472"/>
    </source>
</evidence>
<dbReference type="EMBL" id="MZ748293">
    <property type="protein sequence ID" value="UBS94010.1"/>
    <property type="molecule type" value="Genomic_DNA"/>
</dbReference>
<keyword evidence="9" id="KW-1278">Translocase</keyword>
<evidence type="ECO:0000256" key="7">
    <source>
        <dbReference type="ARBA" id="ARBA00023136"/>
    </source>
</evidence>
<dbReference type="GO" id="GO:0030964">
    <property type="term" value="C:NADH dehydrogenase complex"/>
    <property type="evidence" value="ECO:0007669"/>
    <property type="project" value="TreeGrafter"/>
</dbReference>
<protein>
    <recommendedName>
        <fullName evidence="3 9">NADH-ubiquinone oxidoreductase chain 3</fullName>
        <ecNumber evidence="9">7.1.1.2</ecNumber>
    </recommendedName>
</protein>
<keyword evidence="4 9" id="KW-0813">Transport</keyword>
<dbReference type="InterPro" id="IPR000440">
    <property type="entry name" value="NADH_UbQ/plastoQ_OxRdtase_su3"/>
</dbReference>
<dbReference type="PANTHER" id="PTHR11058">
    <property type="entry name" value="NADH-UBIQUINONE OXIDOREDUCTASE CHAIN 3"/>
    <property type="match status" value="1"/>
</dbReference>
<evidence type="ECO:0000256" key="3">
    <source>
        <dbReference type="ARBA" id="ARBA00021007"/>
    </source>
</evidence>
<feature type="transmembrane region" description="Helical" evidence="9">
    <location>
        <begin position="88"/>
        <end position="107"/>
    </location>
</feature>
<organism evidence="10">
    <name type="scientific">Oliarus cf. filicicola HI01081</name>
    <dbReference type="NCBI Taxonomy" id="2879485"/>
    <lineage>
        <taxon>Eukaryota</taxon>
        <taxon>Metazoa</taxon>
        <taxon>Ecdysozoa</taxon>
        <taxon>Arthropoda</taxon>
        <taxon>Hexapoda</taxon>
        <taxon>Insecta</taxon>
        <taxon>Pterygota</taxon>
        <taxon>Neoptera</taxon>
        <taxon>Paraneoptera</taxon>
        <taxon>Hemiptera</taxon>
        <taxon>Auchenorrhyncha</taxon>
        <taxon>Fulgoroidea</taxon>
        <taxon>Cixiidae</taxon>
        <taxon>Oliarus</taxon>
    </lineage>
</organism>
<gene>
    <name evidence="10" type="primary">ND3</name>
</gene>
<dbReference type="PANTHER" id="PTHR11058:SF9">
    <property type="entry name" value="NADH-UBIQUINONE OXIDOREDUCTASE CHAIN 3"/>
    <property type="match status" value="1"/>
</dbReference>
<accession>A0A8K1HZS2</accession>
<evidence type="ECO:0000256" key="8">
    <source>
        <dbReference type="ARBA" id="ARBA00049551"/>
    </source>
</evidence>
<evidence type="ECO:0000256" key="6">
    <source>
        <dbReference type="ARBA" id="ARBA00022989"/>
    </source>
</evidence>
<evidence type="ECO:0000256" key="1">
    <source>
        <dbReference type="ARBA" id="ARBA00004370"/>
    </source>
</evidence>
<comment type="similarity">
    <text evidence="2 9">Belongs to the complex I subunit 3 family.</text>
</comment>
<comment type="function">
    <text evidence="9">Core subunit of the mitochondrial membrane respiratory chain NADH dehydrogenase (Complex I) which catalyzes electron transfer from NADH through the respiratory chain, using ubiquinone as an electron acceptor. Essential for the catalytic activity of complex I.</text>
</comment>
<keyword evidence="5 9" id="KW-0812">Transmembrane</keyword>
<comment type="subcellular location">
    <subcellularLocation>
        <location evidence="1">Membrane</location>
    </subcellularLocation>
    <subcellularLocation>
        <location evidence="9">Mitochondrion membrane</location>
        <topology evidence="9">Multi-pass membrane protein</topology>
    </subcellularLocation>
</comment>
<dbReference type="Pfam" id="PF00507">
    <property type="entry name" value="Oxidored_q4"/>
    <property type="match status" value="1"/>
</dbReference>
<evidence type="ECO:0000256" key="9">
    <source>
        <dbReference type="RuleBase" id="RU003640"/>
    </source>
</evidence>
<feature type="transmembrane region" description="Helical" evidence="9">
    <location>
        <begin position="6"/>
        <end position="24"/>
    </location>
</feature>
<sequence>MKMTFFIFYTTLTLLITSTLLILLSKKSTMDREKSSPFECGFSPISKARMPFSIHFFMIAIIFLVFDIEISLILPISITFKFINLMEWLKTSSIIMILILYGLYHEWMNGILQWSK</sequence>
<geneLocation type="mitochondrion" evidence="10"/>
<comment type="catalytic activity">
    <reaction evidence="8 9">
        <text>a ubiquinone + NADH + 5 H(+)(in) = a ubiquinol + NAD(+) + 4 H(+)(out)</text>
        <dbReference type="Rhea" id="RHEA:29091"/>
        <dbReference type="Rhea" id="RHEA-COMP:9565"/>
        <dbReference type="Rhea" id="RHEA-COMP:9566"/>
        <dbReference type="ChEBI" id="CHEBI:15378"/>
        <dbReference type="ChEBI" id="CHEBI:16389"/>
        <dbReference type="ChEBI" id="CHEBI:17976"/>
        <dbReference type="ChEBI" id="CHEBI:57540"/>
        <dbReference type="ChEBI" id="CHEBI:57945"/>
        <dbReference type="EC" id="7.1.1.2"/>
    </reaction>
</comment>
<evidence type="ECO:0000256" key="5">
    <source>
        <dbReference type="ARBA" id="ARBA00022692"/>
    </source>
</evidence>
<keyword evidence="9 10" id="KW-0496">Mitochondrion</keyword>
<dbReference type="EC" id="7.1.1.2" evidence="9"/>
<keyword evidence="9" id="KW-0679">Respiratory chain</keyword>
<evidence type="ECO:0000256" key="4">
    <source>
        <dbReference type="ARBA" id="ARBA00022448"/>
    </source>
</evidence>
<dbReference type="AlphaFoldDB" id="A0A8K1HZS2"/>
<proteinExistence type="inferred from homology"/>
<dbReference type="Gene3D" id="1.20.58.1610">
    <property type="entry name" value="NADH:ubiquinone/plastoquinone oxidoreductase, chain 3"/>
    <property type="match status" value="1"/>
</dbReference>
<keyword evidence="9" id="KW-0249">Electron transport</keyword>
<dbReference type="GO" id="GO:0008137">
    <property type="term" value="F:NADH dehydrogenase (ubiquinone) activity"/>
    <property type="evidence" value="ECO:0007669"/>
    <property type="project" value="UniProtKB-UniRule"/>
</dbReference>